<dbReference type="Gene3D" id="3.10.290.10">
    <property type="entry name" value="RNA-binding S4 domain"/>
    <property type="match status" value="1"/>
</dbReference>
<accession>A0A2W5YDY9</accession>
<dbReference type="PANTHER" id="PTHR32319:SF0">
    <property type="entry name" value="BACTERIAL HEMOLYSIN-LIKE PROTEIN"/>
    <property type="match status" value="1"/>
</dbReference>
<evidence type="ECO:0000259" key="4">
    <source>
        <dbReference type="SMART" id="SM00363"/>
    </source>
</evidence>
<dbReference type="GO" id="GO:0003723">
    <property type="term" value="F:RNA binding"/>
    <property type="evidence" value="ECO:0007669"/>
    <property type="project" value="UniProtKB-KW"/>
</dbReference>
<dbReference type="PROSITE" id="PS50889">
    <property type="entry name" value="S4"/>
    <property type="match status" value="1"/>
</dbReference>
<dbReference type="InterPro" id="IPR036986">
    <property type="entry name" value="S4_RNA-bd_sf"/>
</dbReference>
<keyword evidence="5" id="KW-0489">Methyltransferase</keyword>
<feature type="domain" description="RNA-binding S4" evidence="4">
    <location>
        <begin position="4"/>
        <end position="71"/>
    </location>
</feature>
<protein>
    <submittedName>
        <fullName evidence="5">TlyA family RNA methyltransferase</fullName>
    </submittedName>
</protein>
<dbReference type="Pfam" id="PF01728">
    <property type="entry name" value="FtsJ"/>
    <property type="match status" value="1"/>
</dbReference>
<dbReference type="RefSeq" id="WP_111251448.1">
    <property type="nucleotide sequence ID" value="NZ_QKWH01000009.1"/>
</dbReference>
<proteinExistence type="inferred from homology"/>
<dbReference type="InterPro" id="IPR004538">
    <property type="entry name" value="Hemolysin_A/TlyA"/>
</dbReference>
<comment type="caution">
    <text evidence="5">The sequence shown here is derived from an EMBL/GenBank/DDBJ whole genome shotgun (WGS) entry which is preliminary data.</text>
</comment>
<organism evidence="5 6">
    <name type="scientific">Xylanimonas oleitrophica</name>
    <dbReference type="NCBI Taxonomy" id="2607479"/>
    <lineage>
        <taxon>Bacteria</taxon>
        <taxon>Bacillati</taxon>
        <taxon>Actinomycetota</taxon>
        <taxon>Actinomycetes</taxon>
        <taxon>Micrococcales</taxon>
        <taxon>Promicromonosporaceae</taxon>
        <taxon>Xylanimonas</taxon>
    </lineage>
</organism>
<keyword evidence="5" id="KW-0808">Transferase</keyword>
<dbReference type="InterPro" id="IPR002942">
    <property type="entry name" value="S4_RNA-bd"/>
</dbReference>
<dbReference type="InterPro" id="IPR047048">
    <property type="entry name" value="TlyA"/>
</dbReference>
<dbReference type="PIRSF" id="PIRSF005578">
    <property type="entry name" value="TlyA"/>
    <property type="match status" value="1"/>
</dbReference>
<evidence type="ECO:0000313" key="6">
    <source>
        <dbReference type="Proteomes" id="UP000248783"/>
    </source>
</evidence>
<sequence>MSGVRVDAELVRRGQARSRRHAAELVGAGRVRVGGRVVTKPSVTVAATDDLVVAADPGDAGYASRAAVKLAGALDALAADGAGRALAAAVPGAWCLDLGASTGGFTDVLLRRGARHVVALDVGHDQLVPWLREDERVTVVEGFNVRDLVPGDLERAPDLLVGDLSFISLTLVVGPAARVLPTGAPALLLVKPQFEVGRERLGSGGVVRDPELHVRAVGAVVDAADRVGLAARAVVPSPLPGPSGNREYFVWFERRPDLRGDGGVTGARDAAEPAVRAAVGWAPDAAGAQVPPVLAVPATTVVPGGAQ</sequence>
<evidence type="ECO:0000256" key="2">
    <source>
        <dbReference type="ARBA" id="ARBA00029460"/>
    </source>
</evidence>
<dbReference type="InterPro" id="IPR029063">
    <property type="entry name" value="SAM-dependent_MTases_sf"/>
</dbReference>
<dbReference type="SUPFAM" id="SSF55174">
    <property type="entry name" value="Alpha-L RNA-binding motif"/>
    <property type="match status" value="1"/>
</dbReference>
<dbReference type="CDD" id="cd02440">
    <property type="entry name" value="AdoMet_MTases"/>
    <property type="match status" value="1"/>
</dbReference>
<dbReference type="GO" id="GO:0008168">
    <property type="term" value="F:methyltransferase activity"/>
    <property type="evidence" value="ECO:0007669"/>
    <property type="project" value="UniProtKB-KW"/>
</dbReference>
<keyword evidence="6" id="KW-1185">Reference proteome</keyword>
<dbReference type="InterPro" id="IPR002877">
    <property type="entry name" value="RNA_MeTrfase_FtsJ_dom"/>
</dbReference>
<dbReference type="SUPFAM" id="SSF53335">
    <property type="entry name" value="S-adenosyl-L-methionine-dependent methyltransferases"/>
    <property type="match status" value="1"/>
</dbReference>
<evidence type="ECO:0000313" key="5">
    <source>
        <dbReference type="EMBL" id="PZR52551.1"/>
    </source>
</evidence>
<gene>
    <name evidence="5" type="ORF">DNL40_11770</name>
</gene>
<dbReference type="AlphaFoldDB" id="A0A2W5YDY9"/>
<name>A0A2W5YDY9_9MICO</name>
<evidence type="ECO:0000256" key="3">
    <source>
        <dbReference type="PROSITE-ProRule" id="PRU00182"/>
    </source>
</evidence>
<comment type="similarity">
    <text evidence="2">Belongs to the TlyA family.</text>
</comment>
<dbReference type="SMART" id="SM00363">
    <property type="entry name" value="S4"/>
    <property type="match status" value="1"/>
</dbReference>
<dbReference type="EMBL" id="QKWH01000009">
    <property type="protein sequence ID" value="PZR52551.1"/>
    <property type="molecule type" value="Genomic_DNA"/>
</dbReference>
<dbReference type="Gene3D" id="3.40.50.150">
    <property type="entry name" value="Vaccinia Virus protein VP39"/>
    <property type="match status" value="1"/>
</dbReference>
<dbReference type="Proteomes" id="UP000248783">
    <property type="component" value="Unassembled WGS sequence"/>
</dbReference>
<dbReference type="PANTHER" id="PTHR32319">
    <property type="entry name" value="BACTERIAL HEMOLYSIN-LIKE PROTEIN"/>
    <property type="match status" value="1"/>
</dbReference>
<reference evidence="5 6" key="1">
    <citation type="submission" date="2018-06" db="EMBL/GenBank/DDBJ databases">
        <title>Whole genome sequencing of a novel hydrocarbon degrading bacterial strain, PW21 isolated from oil contaminated produced water sample.</title>
        <authorList>
            <person name="Nagkirti P."/>
            <person name="Shaikh A."/>
            <person name="Gowdaman V."/>
            <person name="Engineer A.E."/>
            <person name="Dagar S."/>
            <person name="Dhakephalkar P.K."/>
        </authorList>
    </citation>
    <scope>NUCLEOTIDE SEQUENCE [LARGE SCALE GENOMIC DNA]</scope>
    <source>
        <strain evidence="5 6">PW21</strain>
    </source>
</reference>
<dbReference type="GO" id="GO:0032259">
    <property type="term" value="P:methylation"/>
    <property type="evidence" value="ECO:0007669"/>
    <property type="project" value="UniProtKB-KW"/>
</dbReference>
<keyword evidence="1 3" id="KW-0694">RNA-binding</keyword>
<dbReference type="Pfam" id="PF01479">
    <property type="entry name" value="S4"/>
    <property type="match status" value="1"/>
</dbReference>
<evidence type="ECO:0000256" key="1">
    <source>
        <dbReference type="ARBA" id="ARBA00022884"/>
    </source>
</evidence>